<gene>
    <name evidence="1" type="ORF">LCGC14_1163110</name>
</gene>
<sequence length="173" mass="20015">MAILWSHTEQQTIKPISSNFDQTKFVQLQKEVQVEELQKLLGFDFYQDLIQNASTTANAALLDGGTYEVAGVTYSYAGLKFTLAYYLYARYVRVSYKKDTAAGFVRKNLEDSRQLDRGEQGDYHKDFRKVAGSYWEETEKFIIANASDYPFYNCDCSPRHCWDAASYRNSFCF</sequence>
<dbReference type="EMBL" id="LAZR01005690">
    <property type="protein sequence ID" value="KKM97932.1"/>
    <property type="molecule type" value="Genomic_DNA"/>
</dbReference>
<accession>A0A0F9PXM4</accession>
<protein>
    <submittedName>
        <fullName evidence="1">Uncharacterized protein</fullName>
    </submittedName>
</protein>
<reference evidence="1" key="1">
    <citation type="journal article" date="2015" name="Nature">
        <title>Complex archaea that bridge the gap between prokaryotes and eukaryotes.</title>
        <authorList>
            <person name="Spang A."/>
            <person name="Saw J.H."/>
            <person name="Jorgensen S.L."/>
            <person name="Zaremba-Niedzwiedzka K."/>
            <person name="Martijn J."/>
            <person name="Lind A.E."/>
            <person name="van Eijk R."/>
            <person name="Schleper C."/>
            <person name="Guy L."/>
            <person name="Ettema T.J."/>
        </authorList>
    </citation>
    <scope>NUCLEOTIDE SEQUENCE</scope>
</reference>
<organism evidence="1">
    <name type="scientific">marine sediment metagenome</name>
    <dbReference type="NCBI Taxonomy" id="412755"/>
    <lineage>
        <taxon>unclassified sequences</taxon>
        <taxon>metagenomes</taxon>
        <taxon>ecological metagenomes</taxon>
    </lineage>
</organism>
<proteinExistence type="predicted"/>
<comment type="caution">
    <text evidence="1">The sequence shown here is derived from an EMBL/GenBank/DDBJ whole genome shotgun (WGS) entry which is preliminary data.</text>
</comment>
<name>A0A0F9PXM4_9ZZZZ</name>
<dbReference type="InterPro" id="IPR046558">
    <property type="entry name" value="DUF6712"/>
</dbReference>
<dbReference type="AlphaFoldDB" id="A0A0F9PXM4"/>
<evidence type="ECO:0000313" key="1">
    <source>
        <dbReference type="EMBL" id="KKM97932.1"/>
    </source>
</evidence>
<dbReference type="Pfam" id="PF20459">
    <property type="entry name" value="DUF6712"/>
    <property type="match status" value="1"/>
</dbReference>